<dbReference type="InterPro" id="IPR016169">
    <property type="entry name" value="FAD-bd_PCMH_sub2"/>
</dbReference>
<keyword evidence="4" id="KW-1185">Reference proteome</keyword>
<dbReference type="Pfam" id="PF01565">
    <property type="entry name" value="FAD_binding_4"/>
    <property type="match status" value="1"/>
</dbReference>
<evidence type="ECO:0000313" key="3">
    <source>
        <dbReference type="EMBL" id="MBD3914690.1"/>
    </source>
</evidence>
<proteinExistence type="predicted"/>
<dbReference type="Gene3D" id="3.30.43.10">
    <property type="entry name" value="Uridine Diphospho-n-acetylenolpyruvylglucosamine Reductase, domain 2"/>
    <property type="match status" value="1"/>
</dbReference>
<reference evidence="3 4" key="1">
    <citation type="submission" date="2020-09" db="EMBL/GenBank/DDBJ databases">
        <title>novel species in genus Nocardioides.</title>
        <authorList>
            <person name="Zhang G."/>
        </authorList>
    </citation>
    <scope>NUCLEOTIDE SEQUENCE [LARGE SCALE GENOMIC DNA]</scope>
    <source>
        <strain evidence="3 4">19197</strain>
    </source>
</reference>
<dbReference type="Gene3D" id="1.10.45.10">
    <property type="entry name" value="Vanillyl-alcohol Oxidase, Chain A, domain 4"/>
    <property type="match status" value="1"/>
</dbReference>
<evidence type="ECO:0000256" key="1">
    <source>
        <dbReference type="ARBA" id="ARBA00023002"/>
    </source>
</evidence>
<accession>A0ABR8MF19</accession>
<keyword evidence="1" id="KW-0560">Oxidoreductase</keyword>
<organism evidence="3 4">
    <name type="scientific">Nocardioides hwasunensis</name>
    <dbReference type="NCBI Taxonomy" id="397258"/>
    <lineage>
        <taxon>Bacteria</taxon>
        <taxon>Bacillati</taxon>
        <taxon>Actinomycetota</taxon>
        <taxon>Actinomycetes</taxon>
        <taxon>Propionibacteriales</taxon>
        <taxon>Nocardioidaceae</taxon>
        <taxon>Nocardioides</taxon>
    </lineage>
</organism>
<dbReference type="EMBL" id="JACXYY010000003">
    <property type="protein sequence ID" value="MBD3914690.1"/>
    <property type="molecule type" value="Genomic_DNA"/>
</dbReference>
<dbReference type="InterPro" id="IPR006094">
    <property type="entry name" value="Oxid_FAD_bind_N"/>
</dbReference>
<comment type="caution">
    <text evidence="3">The sequence shown here is derived from an EMBL/GenBank/DDBJ whole genome shotgun (WGS) entry which is preliminary data.</text>
</comment>
<dbReference type="SUPFAM" id="SSF56176">
    <property type="entry name" value="FAD-binding/transporter-associated domain-like"/>
    <property type="match status" value="1"/>
</dbReference>
<dbReference type="PIRSF" id="PIRSF000136">
    <property type="entry name" value="LGO_GLO"/>
    <property type="match status" value="1"/>
</dbReference>
<dbReference type="InterPro" id="IPR016171">
    <property type="entry name" value="Vanillyl_alc_oxidase_C-sub2"/>
</dbReference>
<dbReference type="InterPro" id="IPR010031">
    <property type="entry name" value="FAD_lactone_oxidase-like"/>
</dbReference>
<sequence>MATTSTPGWTNWVGNQSFTPARAVAPRDEEEVAAAVREASGRGSAVRVAGAGHSFTPVVQTDGTLLDLSALTGVVATDPVRQRATARAGTRIRDFYEPLWADGLALRNQGDIDTQQIAGAVATGTHGSGIRYTSLSGVVRGLRLVTAAGEVRDIGEDEPDLLHAAQVSVGMLGVVTQLELDVTEAYRLREHVSLRAWDDVLEHWEQLVAEHRHFGMFWLPTEESGSLYNLDGHGERLADQCYVKVYDEVGADVPDDDTVGRRVDRCYRIFPMVYDANFHELEYFVALDRAPEALQAMRELMLASLPDAIYPLEVRTVGPDEAFLSSQQGTPTVVISVSGTPGTDYWAYLRSVDALLAQFDARVHWGKLHFLTPERLHDLYPRAGDFIAIRRELDPQGMFLNDHLRPLFA</sequence>
<dbReference type="PROSITE" id="PS51387">
    <property type="entry name" value="FAD_PCMH"/>
    <property type="match status" value="1"/>
</dbReference>
<gene>
    <name evidence="3" type="ORF">IEZ25_08705</name>
</gene>
<dbReference type="Gene3D" id="3.30.70.2520">
    <property type="match status" value="1"/>
</dbReference>
<evidence type="ECO:0000259" key="2">
    <source>
        <dbReference type="PROSITE" id="PS51387"/>
    </source>
</evidence>
<dbReference type="Pfam" id="PF04030">
    <property type="entry name" value="ALO"/>
    <property type="match status" value="1"/>
</dbReference>
<dbReference type="InterPro" id="IPR016166">
    <property type="entry name" value="FAD-bd_PCMH"/>
</dbReference>
<feature type="domain" description="FAD-binding PCMH-type" evidence="2">
    <location>
        <begin position="16"/>
        <end position="185"/>
    </location>
</feature>
<dbReference type="PANTHER" id="PTHR43762">
    <property type="entry name" value="L-GULONOLACTONE OXIDASE"/>
    <property type="match status" value="1"/>
</dbReference>
<dbReference type="RefSeq" id="WP_191199003.1">
    <property type="nucleotide sequence ID" value="NZ_BAAAPA010000004.1"/>
</dbReference>
<dbReference type="InterPro" id="IPR007173">
    <property type="entry name" value="ALO_C"/>
</dbReference>
<dbReference type="InterPro" id="IPR016167">
    <property type="entry name" value="FAD-bd_PCMH_sub1"/>
</dbReference>
<dbReference type="Proteomes" id="UP000649289">
    <property type="component" value="Unassembled WGS sequence"/>
</dbReference>
<dbReference type="PANTHER" id="PTHR43762:SF1">
    <property type="entry name" value="D-ARABINONO-1,4-LACTONE OXIDASE"/>
    <property type="match status" value="1"/>
</dbReference>
<protein>
    <submittedName>
        <fullName evidence="3">FAD-binding protein</fullName>
    </submittedName>
</protein>
<dbReference type="InterPro" id="IPR036318">
    <property type="entry name" value="FAD-bd_PCMH-like_sf"/>
</dbReference>
<evidence type="ECO:0000313" key="4">
    <source>
        <dbReference type="Proteomes" id="UP000649289"/>
    </source>
</evidence>
<name>A0ABR8MF19_9ACTN</name>
<dbReference type="Gene3D" id="3.30.465.10">
    <property type="match status" value="1"/>
</dbReference>